<dbReference type="STRING" id="661478.OP10G_0231"/>
<evidence type="ECO:0000313" key="2">
    <source>
        <dbReference type="EMBL" id="AIE83599.1"/>
    </source>
</evidence>
<name>A0A068NPU3_FIMGI</name>
<organism evidence="2 3">
    <name type="scientific">Fimbriimonas ginsengisoli Gsoil 348</name>
    <dbReference type="NCBI Taxonomy" id="661478"/>
    <lineage>
        <taxon>Bacteria</taxon>
        <taxon>Bacillati</taxon>
        <taxon>Armatimonadota</taxon>
        <taxon>Fimbriimonadia</taxon>
        <taxon>Fimbriimonadales</taxon>
        <taxon>Fimbriimonadaceae</taxon>
        <taxon>Fimbriimonas</taxon>
    </lineage>
</organism>
<dbReference type="Proteomes" id="UP000027982">
    <property type="component" value="Chromosome"/>
</dbReference>
<keyword evidence="1" id="KW-1133">Transmembrane helix</keyword>
<feature type="transmembrane region" description="Helical" evidence="1">
    <location>
        <begin position="48"/>
        <end position="67"/>
    </location>
</feature>
<evidence type="ECO:0000256" key="1">
    <source>
        <dbReference type="SAM" id="Phobius"/>
    </source>
</evidence>
<dbReference type="KEGG" id="fgi:OP10G_0231"/>
<protein>
    <submittedName>
        <fullName evidence="2">Uncharacterized protein</fullName>
    </submittedName>
</protein>
<keyword evidence="1" id="KW-0472">Membrane</keyword>
<dbReference type="AlphaFoldDB" id="A0A068NPU3"/>
<dbReference type="HOGENOM" id="CLU_532913_0_0_0"/>
<gene>
    <name evidence="2" type="ORF">OP10G_0231</name>
</gene>
<evidence type="ECO:0000313" key="3">
    <source>
        <dbReference type="Proteomes" id="UP000027982"/>
    </source>
</evidence>
<proteinExistence type="predicted"/>
<dbReference type="EMBL" id="CP007139">
    <property type="protein sequence ID" value="AIE83599.1"/>
    <property type="molecule type" value="Genomic_DNA"/>
</dbReference>
<accession>A0A068NPU3</accession>
<keyword evidence="1" id="KW-0812">Transmembrane</keyword>
<reference evidence="2 3" key="1">
    <citation type="journal article" date="2014" name="PLoS ONE">
        <title>The first complete genome sequence of the class fimbriimonadia in the phylum armatimonadetes.</title>
        <authorList>
            <person name="Hu Z.Y."/>
            <person name="Wang Y.Z."/>
            <person name="Im W.T."/>
            <person name="Wang S.Y."/>
            <person name="Zhao G.P."/>
            <person name="Zheng H.J."/>
            <person name="Quan Z.X."/>
        </authorList>
    </citation>
    <scope>NUCLEOTIDE SEQUENCE [LARGE SCALE GENOMIC DNA]</scope>
    <source>
        <strain evidence="2">Gsoil 348</strain>
    </source>
</reference>
<sequence length="511" mass="55087">MQPDPAASSHRRCDEVAWGYVASGRRVRVFDSKVGAWQVISALRRRTWIRILFGAIALSGVGGFLYARSHGGLVEVFELPATLDESTPSLQNGASILGIMRSTKDLPRPILANGELGLMAAASPIGSTHVWVQLPPGAGRADYRGFQVTARTSDGKRFNLDWQTADVGDGIVSVAIPPGYPLSTKWIDLDVRSERQPARTWRIVNLPKPRRLVNGPARVSTEVDGVKLEGHATIDDRAQKEGEPTKVDAGISVQSLTGGSEIKTVCLDGTEFEWSPGVDNGMDWTGGTIARPTGSTIGASLMFAFAPLNRWVLLRGMVRTYRQETTTTVLHGVTLNFISDGPKKGYTVEVLAKPISFGGGKRIELCWDLMSKPGYFFVRGLGGTFGAQPRPSLPRPVIPLKQRLALGPAASAPTFGSTMRGFSVVSSPRPAPPDESDRVHTDDVNVERIFVSRDMGQVMADAATLMKSGKSGTLPIGDVEVTLRHTTMVSKHPFDLIVPLKNPTHGGAGDY</sequence>
<keyword evidence="3" id="KW-1185">Reference proteome</keyword>